<proteinExistence type="predicted"/>
<name>A0A1G6PB94_9BURK</name>
<protein>
    <submittedName>
        <fullName evidence="2">Uncharacterized protein</fullName>
    </submittedName>
</protein>
<evidence type="ECO:0000313" key="3">
    <source>
        <dbReference type="Proteomes" id="UP000198908"/>
    </source>
</evidence>
<evidence type="ECO:0000313" key="2">
    <source>
        <dbReference type="EMBL" id="SDC76786.1"/>
    </source>
</evidence>
<dbReference type="Proteomes" id="UP000198908">
    <property type="component" value="Unassembled WGS sequence"/>
</dbReference>
<keyword evidence="3" id="KW-1185">Reference proteome</keyword>
<feature type="compositionally biased region" description="Low complexity" evidence="1">
    <location>
        <begin position="212"/>
        <end position="224"/>
    </location>
</feature>
<evidence type="ECO:0000256" key="1">
    <source>
        <dbReference type="SAM" id="MobiDB-lite"/>
    </source>
</evidence>
<accession>A0A1G6PB94</accession>
<feature type="compositionally biased region" description="Basic residues" evidence="1">
    <location>
        <begin position="225"/>
        <end position="239"/>
    </location>
</feature>
<feature type="region of interest" description="Disordered" evidence="1">
    <location>
        <begin position="212"/>
        <end position="239"/>
    </location>
</feature>
<reference evidence="3" key="1">
    <citation type="submission" date="2016-09" db="EMBL/GenBank/DDBJ databases">
        <authorList>
            <person name="Varghese N."/>
            <person name="Submissions S."/>
        </authorList>
    </citation>
    <scope>NUCLEOTIDE SEQUENCE [LARGE SCALE GENOMIC DNA]</scope>
    <source>
        <strain evidence="3">TNe-862</strain>
    </source>
</reference>
<gene>
    <name evidence="2" type="ORF">SAMN05421548_11071</name>
</gene>
<dbReference type="EMBL" id="FMYQ01000010">
    <property type="protein sequence ID" value="SDC76786.1"/>
    <property type="molecule type" value="Genomic_DNA"/>
</dbReference>
<dbReference type="AlphaFoldDB" id="A0A1G6PB94"/>
<organism evidence="2 3">
    <name type="scientific">Paraburkholderia lycopersici</name>
    <dbReference type="NCBI Taxonomy" id="416944"/>
    <lineage>
        <taxon>Bacteria</taxon>
        <taxon>Pseudomonadati</taxon>
        <taxon>Pseudomonadota</taxon>
        <taxon>Betaproteobacteria</taxon>
        <taxon>Burkholderiales</taxon>
        <taxon>Burkholderiaceae</taxon>
        <taxon>Paraburkholderia</taxon>
    </lineage>
</organism>
<sequence>MSRVGDAACRFCNAQEVTELGEASALACLGSIFSFLVIRPVLSNNVERVLTDDSVEKLAFWHGCFWRLEFATLWCGSCDRVFGRRSAAPTSLKRSFSPRSDSSAPTASPLAADSALLRPTEIRRAHRWVRAIAIEQVSRFASSARTAFPRSSVVGASADLRLQVKLDWDWLSRTQRDTCEPHGSDHRLCASQSLLLHARRARFASALTTLASTANPSPSTSPSLMRRRKMDSKTCRKASLSRKHPCRFLENVE</sequence>